<proteinExistence type="predicted"/>
<gene>
    <name evidence="1" type="ORF">Tci_932899</name>
</gene>
<comment type="caution">
    <text evidence="1">The sequence shown here is derived from an EMBL/GenBank/DDBJ whole genome shotgun (WGS) entry which is preliminary data.</text>
</comment>
<sequence>PQRNAAHGRVFPEQRKHALVFGQLHRVAEAVYVKLGGVERQVGSRQDGQVGLDGGRGRAS</sequence>
<feature type="non-terminal residue" evidence="1">
    <location>
        <position position="1"/>
    </location>
</feature>
<organism evidence="1">
    <name type="scientific">Tanacetum cinerariifolium</name>
    <name type="common">Dalmatian daisy</name>
    <name type="synonym">Chrysanthemum cinerariifolium</name>
    <dbReference type="NCBI Taxonomy" id="118510"/>
    <lineage>
        <taxon>Eukaryota</taxon>
        <taxon>Viridiplantae</taxon>
        <taxon>Streptophyta</taxon>
        <taxon>Embryophyta</taxon>
        <taxon>Tracheophyta</taxon>
        <taxon>Spermatophyta</taxon>
        <taxon>Magnoliopsida</taxon>
        <taxon>eudicotyledons</taxon>
        <taxon>Gunneridae</taxon>
        <taxon>Pentapetalae</taxon>
        <taxon>asterids</taxon>
        <taxon>campanulids</taxon>
        <taxon>Asterales</taxon>
        <taxon>Asteraceae</taxon>
        <taxon>Asteroideae</taxon>
        <taxon>Anthemideae</taxon>
        <taxon>Anthemidinae</taxon>
        <taxon>Tanacetum</taxon>
    </lineage>
</organism>
<feature type="non-terminal residue" evidence="1">
    <location>
        <position position="60"/>
    </location>
</feature>
<dbReference type="AlphaFoldDB" id="A0A699XRF4"/>
<protein>
    <submittedName>
        <fullName evidence="1">Uncharacterized protein</fullName>
    </submittedName>
</protein>
<accession>A0A699XRF4</accession>
<dbReference type="EMBL" id="BKCJ011884680">
    <property type="protein sequence ID" value="GFD60930.1"/>
    <property type="molecule type" value="Genomic_DNA"/>
</dbReference>
<name>A0A699XRF4_TANCI</name>
<reference evidence="1" key="1">
    <citation type="journal article" date="2019" name="Sci. Rep.">
        <title>Draft genome of Tanacetum cinerariifolium, the natural source of mosquito coil.</title>
        <authorList>
            <person name="Yamashiro T."/>
            <person name="Shiraishi A."/>
            <person name="Satake H."/>
            <person name="Nakayama K."/>
        </authorList>
    </citation>
    <scope>NUCLEOTIDE SEQUENCE</scope>
</reference>
<evidence type="ECO:0000313" key="1">
    <source>
        <dbReference type="EMBL" id="GFD60930.1"/>
    </source>
</evidence>